<dbReference type="PANTHER" id="PTHR12358">
    <property type="entry name" value="SPHINGOSINE KINASE"/>
    <property type="match status" value="1"/>
</dbReference>
<reference evidence="6 7" key="1">
    <citation type="submission" date="2023-06" db="EMBL/GenBank/DDBJ databases">
        <title>Identification and characterization of horizontal gene transfer across gut microbiota members of farm animals based on homology search.</title>
        <authorList>
            <person name="Schwarzerova J."/>
            <person name="Nykrynova M."/>
            <person name="Jureckova K."/>
            <person name="Cejkova D."/>
            <person name="Rychlik I."/>
        </authorList>
    </citation>
    <scope>NUCLEOTIDE SEQUENCE [LARGE SCALE GENOMIC DNA]</scope>
    <source>
        <strain evidence="6 7">105_WCHN</strain>
    </source>
</reference>
<dbReference type="InterPro" id="IPR050187">
    <property type="entry name" value="Lipid_Phosphate_FormReg"/>
</dbReference>
<dbReference type="Gene3D" id="3.40.50.10330">
    <property type="entry name" value="Probable inorganic polyphosphate/atp-NAD kinase, domain 1"/>
    <property type="match status" value="1"/>
</dbReference>
<comment type="similarity">
    <text evidence="2">Belongs to the diacylglycerol/lipid kinase family.</text>
</comment>
<dbReference type="EMBL" id="JAUDEO010000006">
    <property type="protein sequence ID" value="MDM8333339.1"/>
    <property type="molecule type" value="Genomic_DNA"/>
</dbReference>
<dbReference type="InterPro" id="IPR017438">
    <property type="entry name" value="ATP-NAD_kinase_N"/>
</dbReference>
<evidence type="ECO:0000259" key="5">
    <source>
        <dbReference type="PROSITE" id="PS50146"/>
    </source>
</evidence>
<name>A0ABT7VMR9_9LACO</name>
<protein>
    <submittedName>
        <fullName evidence="6">Diacylglycerol kinase family protein</fullName>
    </submittedName>
</protein>
<dbReference type="Proteomes" id="UP001529423">
    <property type="component" value="Unassembled WGS sequence"/>
</dbReference>
<gene>
    <name evidence="6" type="ORF">QUW46_01895</name>
</gene>
<keyword evidence="6" id="KW-0808">Transferase</keyword>
<accession>A0ABT7VMR9</accession>
<evidence type="ECO:0000256" key="1">
    <source>
        <dbReference type="ARBA" id="ARBA00001946"/>
    </source>
</evidence>
<keyword evidence="4" id="KW-0067">ATP-binding</keyword>
<comment type="cofactor">
    <cofactor evidence="1">
        <name>Mg(2+)</name>
        <dbReference type="ChEBI" id="CHEBI:18420"/>
    </cofactor>
</comment>
<evidence type="ECO:0000256" key="2">
    <source>
        <dbReference type="ARBA" id="ARBA00005983"/>
    </source>
</evidence>
<proteinExistence type="inferred from homology"/>
<dbReference type="PROSITE" id="PS50146">
    <property type="entry name" value="DAGK"/>
    <property type="match status" value="1"/>
</dbReference>
<keyword evidence="6" id="KW-0418">Kinase</keyword>
<dbReference type="PANTHER" id="PTHR12358:SF54">
    <property type="entry name" value="SPHINGOSINE KINASE RELATED PROTEIN"/>
    <property type="match status" value="1"/>
</dbReference>
<dbReference type="SMART" id="SM00046">
    <property type="entry name" value="DAGKc"/>
    <property type="match status" value="1"/>
</dbReference>
<dbReference type="RefSeq" id="WP_289559089.1">
    <property type="nucleotide sequence ID" value="NZ_JAUDEO010000006.1"/>
</dbReference>
<dbReference type="InterPro" id="IPR016064">
    <property type="entry name" value="NAD/diacylglycerol_kinase_sf"/>
</dbReference>
<reference evidence="6 7" key="3">
    <citation type="submission" date="2023-06" db="EMBL/GenBank/DDBJ databases">
        <authorList>
            <person name="Zeman M."/>
            <person name="Kubasova T."/>
            <person name="Jahodarova E."/>
            <person name="Nykrynova M."/>
            <person name="Rychlik I."/>
        </authorList>
    </citation>
    <scope>NUCLEOTIDE SEQUENCE [LARGE SCALE GENOMIC DNA]</scope>
    <source>
        <strain evidence="6 7">105_WCHN</strain>
    </source>
</reference>
<dbReference type="Pfam" id="PF00781">
    <property type="entry name" value="DAGK_cat"/>
    <property type="match status" value="1"/>
</dbReference>
<evidence type="ECO:0000313" key="6">
    <source>
        <dbReference type="EMBL" id="MDM8333339.1"/>
    </source>
</evidence>
<reference evidence="7" key="2">
    <citation type="submission" date="2023-06" db="EMBL/GenBank/DDBJ databases">
        <title>Identification and characterization of horizontal gene transfer across gut microbiota members of farm animals based on homology search.</title>
        <authorList>
            <person name="Zeman M."/>
            <person name="Kubasova T."/>
            <person name="Jahodarova E."/>
            <person name="Nykrynova M."/>
            <person name="Rychlik I."/>
        </authorList>
    </citation>
    <scope>NUCLEOTIDE SEQUENCE [LARGE SCALE GENOMIC DNA]</scope>
    <source>
        <strain evidence="7">105_WCHN</strain>
    </source>
</reference>
<keyword evidence="7" id="KW-1185">Reference proteome</keyword>
<evidence type="ECO:0000256" key="3">
    <source>
        <dbReference type="ARBA" id="ARBA00022741"/>
    </source>
</evidence>
<evidence type="ECO:0000313" key="7">
    <source>
        <dbReference type="Proteomes" id="UP001529423"/>
    </source>
</evidence>
<dbReference type="Gene3D" id="2.60.200.40">
    <property type="match status" value="1"/>
</dbReference>
<dbReference type="GO" id="GO:0016301">
    <property type="term" value="F:kinase activity"/>
    <property type="evidence" value="ECO:0007669"/>
    <property type="project" value="UniProtKB-KW"/>
</dbReference>
<dbReference type="SUPFAM" id="SSF111331">
    <property type="entry name" value="NAD kinase/diacylglycerol kinase-like"/>
    <property type="match status" value="1"/>
</dbReference>
<organism evidence="6 7">
    <name type="scientific">Limosilactobacillus panis</name>
    <dbReference type="NCBI Taxonomy" id="47493"/>
    <lineage>
        <taxon>Bacteria</taxon>
        <taxon>Bacillati</taxon>
        <taxon>Bacillota</taxon>
        <taxon>Bacilli</taxon>
        <taxon>Lactobacillales</taxon>
        <taxon>Lactobacillaceae</taxon>
        <taxon>Limosilactobacillus</taxon>
    </lineage>
</organism>
<evidence type="ECO:0000256" key="4">
    <source>
        <dbReference type="ARBA" id="ARBA00022840"/>
    </source>
</evidence>
<keyword evidence="3" id="KW-0547">Nucleotide-binding</keyword>
<sequence length="315" mass="35537">MHYSVILNPTAGNGRATNIGKEIQEQLRQANVEFDLQTTKDASSVAYFAHRIYQNRQANDTVVIVVGGDGTLHDVLNGLQQVAAPNSLFPLAYVPASKLSRFARAYGIPTDPEKAIHQILTTTTAQDISVGRCRDAIKGTDSYFLNSFGIGFDAALISRASRQRHRKHFRWGHLAFLLHSASVLYDQQPFQLMVTHHQHREPYSKAYLVVINNHPFTDSGVQLASSTGLQQPSLDLTIAERRGWPLTLWQLRQFYRGQLPNSRFANHFSGCKFHCTTPSLEFSQIDGEDRGNRFIDLTFTVTTYPFWQTPLTDKQ</sequence>
<comment type="caution">
    <text evidence="6">The sequence shown here is derived from an EMBL/GenBank/DDBJ whole genome shotgun (WGS) entry which is preliminary data.</text>
</comment>
<dbReference type="InterPro" id="IPR001206">
    <property type="entry name" value="Diacylglycerol_kinase_cat_dom"/>
</dbReference>
<feature type="domain" description="DAGKc" evidence="5">
    <location>
        <begin position="1"/>
        <end position="137"/>
    </location>
</feature>